<reference evidence="3" key="1">
    <citation type="submission" date="2017-02" db="UniProtKB">
        <authorList>
            <consortium name="WormBaseParasite"/>
        </authorList>
    </citation>
    <scope>IDENTIFICATION</scope>
</reference>
<evidence type="ECO:0000313" key="2">
    <source>
        <dbReference type="Proteomes" id="UP000274429"/>
    </source>
</evidence>
<dbReference type="AlphaFoldDB" id="A0A0R3WMS8"/>
<proteinExistence type="predicted"/>
<reference evidence="1 2" key="2">
    <citation type="submission" date="2018-11" db="EMBL/GenBank/DDBJ databases">
        <authorList>
            <consortium name="Pathogen Informatics"/>
        </authorList>
    </citation>
    <scope>NUCLEOTIDE SEQUENCE [LARGE SCALE GENOMIC DNA]</scope>
</reference>
<dbReference type="OrthoDB" id="2019884at2759"/>
<gene>
    <name evidence="1" type="ORF">TTAC_LOCUS2053</name>
</gene>
<keyword evidence="2" id="KW-1185">Reference proteome</keyword>
<name>A0A0R3WMS8_HYDTA</name>
<dbReference type="WBParaSite" id="TTAC_0000206601-mRNA-1">
    <property type="protein sequence ID" value="TTAC_0000206601-mRNA-1"/>
    <property type="gene ID" value="TTAC_0000206601"/>
</dbReference>
<evidence type="ECO:0000313" key="3">
    <source>
        <dbReference type="WBParaSite" id="TTAC_0000206601-mRNA-1"/>
    </source>
</evidence>
<dbReference type="Proteomes" id="UP000274429">
    <property type="component" value="Unassembled WGS sequence"/>
</dbReference>
<dbReference type="STRING" id="6205.A0A0R3WMS8"/>
<dbReference type="EMBL" id="UYWX01000718">
    <property type="protein sequence ID" value="VDM18800.1"/>
    <property type="molecule type" value="Genomic_DNA"/>
</dbReference>
<organism evidence="3">
    <name type="scientific">Hydatigena taeniaeformis</name>
    <name type="common">Feline tapeworm</name>
    <name type="synonym">Taenia taeniaeformis</name>
    <dbReference type="NCBI Taxonomy" id="6205"/>
    <lineage>
        <taxon>Eukaryota</taxon>
        <taxon>Metazoa</taxon>
        <taxon>Spiralia</taxon>
        <taxon>Lophotrochozoa</taxon>
        <taxon>Platyhelminthes</taxon>
        <taxon>Cestoda</taxon>
        <taxon>Eucestoda</taxon>
        <taxon>Cyclophyllidea</taxon>
        <taxon>Taeniidae</taxon>
        <taxon>Hydatigera</taxon>
    </lineage>
</organism>
<sequence>MLHKYGGTFTQLADECIDEFVTDYMKHAEEEAKLDEQMRLFPKLKPICDDDVVRDHMNIWIDKYLEKNGKKYALKGHTDPPTDKKMSDKWKVVHNYSCPFDVLGQAFTEGKTQGDVTRKLEVCSHHYPSYGSYLRNKDLAEESCASDNA</sequence>
<evidence type="ECO:0000313" key="1">
    <source>
        <dbReference type="EMBL" id="VDM18800.1"/>
    </source>
</evidence>
<accession>A0A0R3WMS8</accession>
<protein>
    <submittedName>
        <fullName evidence="3">SCP domain-containing protein</fullName>
    </submittedName>
</protein>